<dbReference type="FunFam" id="1.25.40.10:FF:000344">
    <property type="entry name" value="Pentatricopeptide repeat-containing protein"/>
    <property type="match status" value="1"/>
</dbReference>
<dbReference type="FunFam" id="1.25.40.10:FF:001767">
    <property type="entry name" value="Pentatricopeptide repeat-containing protein At5g15340, mitochondrial"/>
    <property type="match status" value="1"/>
</dbReference>
<feature type="repeat" description="PPR" evidence="3">
    <location>
        <begin position="218"/>
        <end position="252"/>
    </location>
</feature>
<comment type="similarity">
    <text evidence="1">Belongs to the PPR family. PCMP-H subfamily.</text>
</comment>
<protein>
    <submittedName>
        <fullName evidence="6 7">Pentatricopeptide repeat-containing protein At5g65570 isoform X1</fullName>
    </submittedName>
</protein>
<dbReference type="SUPFAM" id="SSF48452">
    <property type="entry name" value="TPR-like"/>
    <property type="match status" value="1"/>
</dbReference>
<dbReference type="InterPro" id="IPR011990">
    <property type="entry name" value="TPR-like_helical_dom_sf"/>
</dbReference>
<evidence type="ECO:0000256" key="2">
    <source>
        <dbReference type="ARBA" id="ARBA00022737"/>
    </source>
</evidence>
<dbReference type="InterPro" id="IPR002885">
    <property type="entry name" value="PPR_rpt"/>
</dbReference>
<dbReference type="PANTHER" id="PTHR47926:SF342">
    <property type="entry name" value="TETRATRICOPEPTIDE-LIKE HELICAL DOMAIN-CONTAINING PROTEIN-RELATED"/>
    <property type="match status" value="1"/>
</dbReference>
<dbReference type="Pfam" id="PF20430">
    <property type="entry name" value="Eplus_motif"/>
    <property type="match status" value="1"/>
</dbReference>
<dbReference type="InterPro" id="IPR046848">
    <property type="entry name" value="E_motif"/>
</dbReference>
<dbReference type="KEGG" id="zju:107425052"/>
<dbReference type="Gene3D" id="1.25.40.10">
    <property type="entry name" value="Tetratricopeptide repeat domain"/>
    <property type="match status" value="4"/>
</dbReference>
<dbReference type="Pfam" id="PF14432">
    <property type="entry name" value="DYW_deaminase"/>
    <property type="match status" value="1"/>
</dbReference>
<feature type="repeat" description="PPR" evidence="3">
    <location>
        <begin position="319"/>
        <end position="353"/>
    </location>
</feature>
<evidence type="ECO:0000313" key="7">
    <source>
        <dbReference type="RefSeq" id="XP_024932472.3"/>
    </source>
</evidence>
<evidence type="ECO:0000313" key="6">
    <source>
        <dbReference type="RefSeq" id="XP_024932471.3"/>
    </source>
</evidence>
<evidence type="ECO:0000259" key="4">
    <source>
        <dbReference type="Pfam" id="PF14432"/>
    </source>
</evidence>
<dbReference type="GeneID" id="107425052"/>
<accession>A0A6P6GFI9</accession>
<dbReference type="PROSITE" id="PS51375">
    <property type="entry name" value="PPR"/>
    <property type="match status" value="4"/>
</dbReference>
<evidence type="ECO:0000313" key="5">
    <source>
        <dbReference type="Proteomes" id="UP001652623"/>
    </source>
</evidence>
<dbReference type="GO" id="GO:0009451">
    <property type="term" value="P:RNA modification"/>
    <property type="evidence" value="ECO:0007669"/>
    <property type="project" value="InterPro"/>
</dbReference>
<dbReference type="SMR" id="A0A6P6GFI9"/>
<feature type="repeat" description="PPR" evidence="3">
    <location>
        <begin position="420"/>
        <end position="454"/>
    </location>
</feature>
<dbReference type="RefSeq" id="XP_024932471.3">
    <property type="nucleotide sequence ID" value="XM_025076703.3"/>
</dbReference>
<keyword evidence="2" id="KW-0677">Repeat</keyword>
<dbReference type="Pfam" id="PF20431">
    <property type="entry name" value="E_motif"/>
    <property type="match status" value="1"/>
</dbReference>
<dbReference type="RefSeq" id="XP_024932472.3">
    <property type="nucleotide sequence ID" value="XM_025076704.3"/>
</dbReference>
<feature type="repeat" description="PPR" evidence="3">
    <location>
        <begin position="116"/>
        <end position="150"/>
    </location>
</feature>
<dbReference type="GO" id="GO:0003723">
    <property type="term" value="F:RNA binding"/>
    <property type="evidence" value="ECO:0007669"/>
    <property type="project" value="InterPro"/>
</dbReference>
<dbReference type="AlphaFoldDB" id="A0A6P6GFI9"/>
<dbReference type="Pfam" id="PF13041">
    <property type="entry name" value="PPR_2"/>
    <property type="match status" value="4"/>
</dbReference>
<name>A0A6P6GFI9_ZIZJJ</name>
<organism evidence="7">
    <name type="scientific">Ziziphus jujuba</name>
    <name type="common">Chinese jujube</name>
    <name type="synonym">Ziziphus sativa</name>
    <dbReference type="NCBI Taxonomy" id="326968"/>
    <lineage>
        <taxon>Eukaryota</taxon>
        <taxon>Viridiplantae</taxon>
        <taxon>Streptophyta</taxon>
        <taxon>Embryophyta</taxon>
        <taxon>Tracheophyta</taxon>
        <taxon>Spermatophyta</taxon>
        <taxon>Magnoliopsida</taxon>
        <taxon>eudicotyledons</taxon>
        <taxon>Gunneridae</taxon>
        <taxon>Pentapetalae</taxon>
        <taxon>rosids</taxon>
        <taxon>fabids</taxon>
        <taxon>Rosales</taxon>
        <taxon>Rhamnaceae</taxon>
        <taxon>Paliureae</taxon>
        <taxon>Ziziphus</taxon>
    </lineage>
</organism>
<evidence type="ECO:0000256" key="3">
    <source>
        <dbReference type="PROSITE-ProRule" id="PRU00708"/>
    </source>
</evidence>
<reference evidence="6 7" key="1">
    <citation type="submission" date="2025-05" db="UniProtKB">
        <authorList>
            <consortium name="RefSeq"/>
        </authorList>
    </citation>
    <scope>IDENTIFICATION</scope>
    <source>
        <tissue evidence="6 7">Seedling</tissue>
    </source>
</reference>
<dbReference type="FunFam" id="1.25.40.10:FF:000351">
    <property type="entry name" value="Pentatricopeptide repeat-containing protein"/>
    <property type="match status" value="1"/>
</dbReference>
<dbReference type="PANTHER" id="PTHR47926">
    <property type="entry name" value="PENTATRICOPEPTIDE REPEAT-CONTAINING PROTEIN"/>
    <property type="match status" value="1"/>
</dbReference>
<dbReference type="NCBIfam" id="TIGR00756">
    <property type="entry name" value="PPR"/>
    <property type="match status" value="4"/>
</dbReference>
<dbReference type="InterPro" id="IPR032867">
    <property type="entry name" value="DYW_dom"/>
</dbReference>
<dbReference type="InterPro" id="IPR046960">
    <property type="entry name" value="PPR_At4g14850-like_plant"/>
</dbReference>
<dbReference type="Proteomes" id="UP001652623">
    <property type="component" value="Chromosome 7"/>
</dbReference>
<feature type="domain" description="DYW" evidence="4">
    <location>
        <begin position="635"/>
        <end position="728"/>
    </location>
</feature>
<keyword evidence="5" id="KW-1185">Reference proteome</keyword>
<evidence type="ECO:0000256" key="1">
    <source>
        <dbReference type="ARBA" id="ARBA00006643"/>
    </source>
</evidence>
<dbReference type="InterPro" id="IPR046849">
    <property type="entry name" value="E2_motif"/>
</dbReference>
<gene>
    <name evidence="6 7" type="primary">LOC107425052</name>
</gene>
<dbReference type="FunFam" id="1.25.40.10:FF:000144">
    <property type="entry name" value="Pentatricopeptide repeat-containing protein, mitochondrial"/>
    <property type="match status" value="1"/>
</dbReference>
<sequence>MMNGLVKILNFLSTGQNKLPRLSPLDHLKSLTSLAQNSMTSSFTSISLSDASQFYSSLIQQCIKKKSLTDANLIHTHILKSGFFYLNICNKLTDAYLKCGGIVDARRLFDELPNRFIVSWNSMISYYISVKRSKEAIFLYTRMVLEGVLPDEFTFSSVFKAFSELGLVHQGRQAHGVSVVLGLEVSNAFVGSALVDMYAKFGKMKDARLVADRVMDKDVVLFTALIVGYNQHGDGGEALDVFGNMIKQGIKANEYTFASILITCGNLEDLGVGKLVHGLVIKSGFGSAVASQTSLLTMYARCGLIIDSLNVFSNILHPNQVSWTSIIVGLVQNDKEELALSKFKEMIRSSIIPNSFTLSSVIQASSSLAMLETGKQIHAIVMKFGLDTTGYAGAALVDLYGKCGSTEMARSVFDALNEIDIVSMNSMIYGYAQNGFGHKALKLYNEMKDLGLEPNDVTILSVLLACKNAGLVKEGCQIFDLIRNNNKNFELTREHYACVVDLFGRSGRLDEAEMLIKQVSNKDVVLWRTLLSACKIHGKVEMAERAVNRALDITPGDEGTHILMSNVYASTGNWSQVIEMKSSIREMKLKKNPAMSWVDVNKEVHIFKAGDWSHPRSREIFETLENLIEKVTNLGYVPDTRFVLQDFDEENKKRSLYYHSEKLALAYALWMTSDKTTSIRIFKNLRVCGDCHSWIKFVSKVVGREIIARDAKRFHHFKDGFCSCGDYWNCKLLYSDICGHICCV</sequence>
<proteinExistence type="inferred from homology"/>
<dbReference type="GO" id="GO:0008270">
    <property type="term" value="F:zinc ion binding"/>
    <property type="evidence" value="ECO:0007669"/>
    <property type="project" value="InterPro"/>
</dbReference>
<dbReference type="Pfam" id="PF01535">
    <property type="entry name" value="PPR"/>
    <property type="match status" value="2"/>
</dbReference>